<evidence type="ECO:0000256" key="2">
    <source>
        <dbReference type="ARBA" id="ARBA00022527"/>
    </source>
</evidence>
<keyword evidence="6" id="KW-0067">ATP-binding</keyword>
<dbReference type="Proteomes" id="UP001314263">
    <property type="component" value="Unassembled WGS sequence"/>
</dbReference>
<comment type="caution">
    <text evidence="11">The sequence shown here is derived from an EMBL/GenBank/DDBJ whole genome shotgun (WGS) entry which is preliminary data.</text>
</comment>
<keyword evidence="2" id="KW-0723">Serine/threonine-protein kinase</keyword>
<dbReference type="GO" id="GO:0005524">
    <property type="term" value="F:ATP binding"/>
    <property type="evidence" value="ECO:0007669"/>
    <property type="project" value="UniProtKB-KW"/>
</dbReference>
<dbReference type="SMART" id="SM00220">
    <property type="entry name" value="S_TKc"/>
    <property type="match status" value="1"/>
</dbReference>
<feature type="domain" description="Protein kinase" evidence="10">
    <location>
        <begin position="104"/>
        <end position="365"/>
    </location>
</feature>
<gene>
    <name evidence="11" type="ORF">CVIRNUC_007679</name>
</gene>
<dbReference type="PROSITE" id="PS50011">
    <property type="entry name" value="PROTEIN_KINASE_DOM"/>
    <property type="match status" value="1"/>
</dbReference>
<evidence type="ECO:0000256" key="6">
    <source>
        <dbReference type="ARBA" id="ARBA00022840"/>
    </source>
</evidence>
<keyword evidence="12" id="KW-1185">Reference proteome</keyword>
<dbReference type="Gene3D" id="3.30.200.20">
    <property type="entry name" value="Phosphorylase Kinase, domain 1"/>
    <property type="match status" value="1"/>
</dbReference>
<accession>A0AAV1IEQ6</accession>
<evidence type="ECO:0000313" key="11">
    <source>
        <dbReference type="EMBL" id="CAK0784475.1"/>
    </source>
</evidence>
<evidence type="ECO:0000256" key="8">
    <source>
        <dbReference type="ARBA" id="ARBA00048679"/>
    </source>
</evidence>
<feature type="region of interest" description="Disordered" evidence="9">
    <location>
        <begin position="540"/>
        <end position="567"/>
    </location>
</feature>
<dbReference type="PANTHER" id="PTHR24363:SF0">
    <property type="entry name" value="SERINE_THREONINE KINASE LIKE DOMAIN CONTAINING 1"/>
    <property type="match status" value="1"/>
</dbReference>
<dbReference type="InterPro" id="IPR000719">
    <property type="entry name" value="Prot_kinase_dom"/>
</dbReference>
<keyword evidence="4" id="KW-0547">Nucleotide-binding</keyword>
<evidence type="ECO:0000256" key="1">
    <source>
        <dbReference type="ARBA" id="ARBA00012513"/>
    </source>
</evidence>
<dbReference type="Pfam" id="PF00069">
    <property type="entry name" value="Pkinase"/>
    <property type="match status" value="1"/>
</dbReference>
<dbReference type="PANTHER" id="PTHR24363">
    <property type="entry name" value="SERINE/THREONINE PROTEIN KINASE"/>
    <property type="match status" value="1"/>
</dbReference>
<evidence type="ECO:0000313" key="12">
    <source>
        <dbReference type="Proteomes" id="UP001314263"/>
    </source>
</evidence>
<sequence length="594" mass="64803">MTLVFWHTTQQIRCDSHEALHVPAQRVPCIHPAARLDGYLALSEVFHSHKKSAKARRKRGLAQCRAESKADSAQQGEVKFPQRSDQGPVWTGDYQPGDVLGGKYKVQGVMGRGSNGVTYRAEGPDGQVVAVKALSLRRMTDWKQLELFEREAQTLETLQHPGIPKYIDYLSEDTEKDRGFFLVQELAEGRSLAQMVQEGWRADEREVARIAEEVLAILEYLGQRRPAVTHRDVKAENIVLEGGAAGGRVYLVDFGGVQAAAAGDALQAGSTIIGTYGYMAPEQFRGQATPASDLYGLGGTLLFLLSGKPPSSFPQDRLRIDFRDVLEVGEQLGAMIEGLLEPLVEDRLSAKDALRILRGEISPAAVARSVTNPPGARSRVTVKGGTLEVDIPRGPLFSTERAGTAGFALVWNGTTAVWTLSALAAGSVIGAAFSLPFWFAGYQVAKDALGGVLSSEHLTLGKRKWKLRRGKEDNEGGRKAKEGRTSDLRGVSVAVTAYVNGEPRTQLELLEGFQKIPFGTGLSREEQMWLAQRINDHLHEQTGVKPPELPEPKSFRSRPMQIGSGASLYGGSVWDRGSVMDSPGFWDDSLDNDD</sequence>
<organism evidence="11 12">
    <name type="scientific">Coccomyxa viridis</name>
    <dbReference type="NCBI Taxonomy" id="1274662"/>
    <lineage>
        <taxon>Eukaryota</taxon>
        <taxon>Viridiplantae</taxon>
        <taxon>Chlorophyta</taxon>
        <taxon>core chlorophytes</taxon>
        <taxon>Trebouxiophyceae</taxon>
        <taxon>Trebouxiophyceae incertae sedis</taxon>
        <taxon>Coccomyxaceae</taxon>
        <taxon>Coccomyxa</taxon>
    </lineage>
</organism>
<comment type="catalytic activity">
    <reaction evidence="7">
        <text>L-threonyl-[protein] + ATP = O-phospho-L-threonyl-[protein] + ADP + H(+)</text>
        <dbReference type="Rhea" id="RHEA:46608"/>
        <dbReference type="Rhea" id="RHEA-COMP:11060"/>
        <dbReference type="Rhea" id="RHEA-COMP:11605"/>
        <dbReference type="ChEBI" id="CHEBI:15378"/>
        <dbReference type="ChEBI" id="CHEBI:30013"/>
        <dbReference type="ChEBI" id="CHEBI:30616"/>
        <dbReference type="ChEBI" id="CHEBI:61977"/>
        <dbReference type="ChEBI" id="CHEBI:456216"/>
        <dbReference type="EC" id="2.7.11.1"/>
    </reaction>
</comment>
<proteinExistence type="predicted"/>
<feature type="region of interest" description="Disordered" evidence="9">
    <location>
        <begin position="66"/>
        <end position="88"/>
    </location>
</feature>
<comment type="catalytic activity">
    <reaction evidence="8">
        <text>L-seryl-[protein] + ATP = O-phospho-L-seryl-[protein] + ADP + H(+)</text>
        <dbReference type="Rhea" id="RHEA:17989"/>
        <dbReference type="Rhea" id="RHEA-COMP:9863"/>
        <dbReference type="Rhea" id="RHEA-COMP:11604"/>
        <dbReference type="ChEBI" id="CHEBI:15378"/>
        <dbReference type="ChEBI" id="CHEBI:29999"/>
        <dbReference type="ChEBI" id="CHEBI:30616"/>
        <dbReference type="ChEBI" id="CHEBI:83421"/>
        <dbReference type="ChEBI" id="CHEBI:456216"/>
        <dbReference type="EC" id="2.7.11.1"/>
    </reaction>
</comment>
<evidence type="ECO:0000256" key="5">
    <source>
        <dbReference type="ARBA" id="ARBA00022777"/>
    </source>
</evidence>
<evidence type="ECO:0000256" key="3">
    <source>
        <dbReference type="ARBA" id="ARBA00022679"/>
    </source>
</evidence>
<dbReference type="SUPFAM" id="SSF56112">
    <property type="entry name" value="Protein kinase-like (PK-like)"/>
    <property type="match status" value="1"/>
</dbReference>
<dbReference type="CDD" id="cd14014">
    <property type="entry name" value="STKc_PknB_like"/>
    <property type="match status" value="1"/>
</dbReference>
<dbReference type="EMBL" id="CAUYUE010000010">
    <property type="protein sequence ID" value="CAK0784475.1"/>
    <property type="molecule type" value="Genomic_DNA"/>
</dbReference>
<dbReference type="EC" id="2.7.11.1" evidence="1"/>
<dbReference type="Gene3D" id="1.10.510.10">
    <property type="entry name" value="Transferase(Phosphotransferase) domain 1"/>
    <property type="match status" value="1"/>
</dbReference>
<feature type="compositionally biased region" description="Basic and acidic residues" evidence="9">
    <location>
        <begin position="540"/>
        <end position="554"/>
    </location>
</feature>
<evidence type="ECO:0000256" key="9">
    <source>
        <dbReference type="SAM" id="MobiDB-lite"/>
    </source>
</evidence>
<dbReference type="PROSITE" id="PS00108">
    <property type="entry name" value="PROTEIN_KINASE_ST"/>
    <property type="match status" value="1"/>
</dbReference>
<keyword evidence="3" id="KW-0808">Transferase</keyword>
<evidence type="ECO:0000256" key="7">
    <source>
        <dbReference type="ARBA" id="ARBA00047899"/>
    </source>
</evidence>
<reference evidence="11 12" key="1">
    <citation type="submission" date="2023-10" db="EMBL/GenBank/DDBJ databases">
        <authorList>
            <person name="Maclean D."/>
            <person name="Macfadyen A."/>
        </authorList>
    </citation>
    <scope>NUCLEOTIDE SEQUENCE [LARGE SCALE GENOMIC DNA]</scope>
</reference>
<name>A0AAV1IEQ6_9CHLO</name>
<dbReference type="AlphaFoldDB" id="A0AAV1IEQ6"/>
<dbReference type="InterPro" id="IPR011009">
    <property type="entry name" value="Kinase-like_dom_sf"/>
</dbReference>
<protein>
    <recommendedName>
        <fullName evidence="1">non-specific serine/threonine protein kinase</fullName>
        <ecNumber evidence="1">2.7.11.1</ecNumber>
    </recommendedName>
</protein>
<evidence type="ECO:0000256" key="4">
    <source>
        <dbReference type="ARBA" id="ARBA00022741"/>
    </source>
</evidence>
<dbReference type="GO" id="GO:0004674">
    <property type="term" value="F:protein serine/threonine kinase activity"/>
    <property type="evidence" value="ECO:0007669"/>
    <property type="project" value="UniProtKB-KW"/>
</dbReference>
<dbReference type="InterPro" id="IPR008271">
    <property type="entry name" value="Ser/Thr_kinase_AS"/>
</dbReference>
<keyword evidence="5" id="KW-0418">Kinase</keyword>
<evidence type="ECO:0000259" key="10">
    <source>
        <dbReference type="PROSITE" id="PS50011"/>
    </source>
</evidence>